<keyword evidence="7 12" id="KW-1133">Transmembrane helix</keyword>
<keyword evidence="3" id="KW-0633">Potassium transport</keyword>
<proteinExistence type="predicted"/>
<dbReference type="STRING" id="263820.PTO0145"/>
<evidence type="ECO:0000256" key="6">
    <source>
        <dbReference type="ARBA" id="ARBA00022958"/>
    </source>
</evidence>
<keyword evidence="6" id="KW-0630">Potassium</keyword>
<dbReference type="PROSITE" id="PS51201">
    <property type="entry name" value="RCK_N"/>
    <property type="match status" value="1"/>
</dbReference>
<keyword evidence="2" id="KW-0813">Transport</keyword>
<evidence type="ECO:0000256" key="10">
    <source>
        <dbReference type="ARBA" id="ARBA00023303"/>
    </source>
</evidence>
<comment type="subcellular location">
    <subcellularLocation>
        <location evidence="1">Cell membrane</location>
        <topology evidence="1">Multi-pass membrane protein</topology>
    </subcellularLocation>
</comment>
<dbReference type="PANTHER" id="PTHR10027:SF10">
    <property type="entry name" value="SLOWPOKE 2, ISOFORM D"/>
    <property type="match status" value="1"/>
</dbReference>
<dbReference type="RefSeq" id="WP_011176946.1">
    <property type="nucleotide sequence ID" value="NC_005877.1"/>
</dbReference>
<gene>
    <name evidence="14" type="ordered locus">PTO0145</name>
</gene>
<keyword evidence="4 12" id="KW-0812">Transmembrane</keyword>
<comment type="catalytic activity">
    <reaction evidence="11">
        <text>K(+)(in) = K(+)(out)</text>
        <dbReference type="Rhea" id="RHEA:29463"/>
        <dbReference type="ChEBI" id="CHEBI:29103"/>
    </reaction>
</comment>
<feature type="domain" description="RCK N-terminal" evidence="13">
    <location>
        <begin position="120"/>
        <end position="239"/>
    </location>
</feature>
<dbReference type="InterPro" id="IPR013099">
    <property type="entry name" value="K_chnl_dom"/>
</dbReference>
<dbReference type="EMBL" id="AE017261">
    <property type="protein sequence ID" value="AAT42730.1"/>
    <property type="molecule type" value="Genomic_DNA"/>
</dbReference>
<name>Q6L2S2_PICTO</name>
<dbReference type="Gene3D" id="3.40.50.720">
    <property type="entry name" value="NAD(P)-binding Rossmann-like Domain"/>
    <property type="match status" value="1"/>
</dbReference>
<evidence type="ECO:0000313" key="15">
    <source>
        <dbReference type="Proteomes" id="UP000000438"/>
    </source>
</evidence>
<organism evidence="14 15">
    <name type="scientific">Picrophilus torridus (strain ATCC 700027 / DSM 9790 / JCM 10055 / NBRC 100828 / KAW 2/3)</name>
    <dbReference type="NCBI Taxonomy" id="1122961"/>
    <lineage>
        <taxon>Archaea</taxon>
        <taxon>Methanobacteriati</taxon>
        <taxon>Thermoplasmatota</taxon>
        <taxon>Thermoplasmata</taxon>
        <taxon>Thermoplasmatales</taxon>
        <taxon>Picrophilaceae</taxon>
        <taxon>Picrophilus</taxon>
    </lineage>
</organism>
<dbReference type="Gene3D" id="1.20.5.110">
    <property type="match status" value="1"/>
</dbReference>
<dbReference type="InterPro" id="IPR036291">
    <property type="entry name" value="NAD(P)-bd_dom_sf"/>
</dbReference>
<keyword evidence="9 12" id="KW-0472">Membrane</keyword>
<dbReference type="AlphaFoldDB" id="Q6L2S2"/>
<keyword evidence="10 14" id="KW-0407">Ion channel</keyword>
<dbReference type="HOGENOM" id="CLU_050982_1_2_2"/>
<dbReference type="KEGG" id="pto:PTO0145"/>
<evidence type="ECO:0000256" key="1">
    <source>
        <dbReference type="ARBA" id="ARBA00004651"/>
    </source>
</evidence>
<dbReference type="Pfam" id="PF22614">
    <property type="entry name" value="Slo-like_RCK"/>
    <property type="match status" value="1"/>
</dbReference>
<evidence type="ECO:0000256" key="5">
    <source>
        <dbReference type="ARBA" id="ARBA00022826"/>
    </source>
</evidence>
<evidence type="ECO:0000256" key="7">
    <source>
        <dbReference type="ARBA" id="ARBA00022989"/>
    </source>
</evidence>
<evidence type="ECO:0000313" key="14">
    <source>
        <dbReference type="EMBL" id="AAT42730.1"/>
    </source>
</evidence>
<sequence>MNFFIIFKRIRKITRRNMFKSIIILIAIIIYSVFSEYILENPIRSSGIHNLFTSLWWTMQTITTVGYGDTPVYGFYGRINGMLIMVFGIGTIGYVTASLATILIDSRLSARFGDVMALESRHVIICNFNSEAKKILKMIDSIGLDIVILSENEPELKEYTYVKGMAIKERDLIKAGIKKALTVIVFAKNDDRDSLAIDAETILSAMVIKKLNKNVHVIAELLNPDSREHASAFVDETIVHGDVTAELIAASIMNPGITNLFSTISQFIKEQVINDDDKRMNYKDFYIKMLNSGKNVIAFKKGNSVIIKPDDELSNYDAFFYI</sequence>
<accession>Q6L2S2</accession>
<evidence type="ECO:0000256" key="9">
    <source>
        <dbReference type="ARBA" id="ARBA00023136"/>
    </source>
</evidence>
<dbReference type="GeneID" id="2843994"/>
<dbReference type="SUPFAM" id="SSF81324">
    <property type="entry name" value="Voltage-gated potassium channels"/>
    <property type="match status" value="1"/>
</dbReference>
<evidence type="ECO:0000256" key="12">
    <source>
        <dbReference type="SAM" id="Phobius"/>
    </source>
</evidence>
<evidence type="ECO:0000256" key="2">
    <source>
        <dbReference type="ARBA" id="ARBA00022448"/>
    </source>
</evidence>
<dbReference type="GO" id="GO:0005886">
    <property type="term" value="C:plasma membrane"/>
    <property type="evidence" value="ECO:0007669"/>
    <property type="project" value="UniProtKB-SubCell"/>
</dbReference>
<dbReference type="PaxDb" id="263820-PTO0145"/>
<protein>
    <submittedName>
        <fullName evidence="14">Potassium channel protein</fullName>
    </submittedName>
</protein>
<reference evidence="14 15" key="1">
    <citation type="journal article" date="2004" name="Proc. Natl. Acad. Sci. U.S.A.">
        <title>Genome sequence of Picrophilus torridus and its implications for life around pH 0.</title>
        <authorList>
            <person name="Futterer O."/>
            <person name="Angelov A."/>
            <person name="Liesegang H."/>
            <person name="Gottschalk G."/>
            <person name="Schleper C."/>
            <person name="Schepers B."/>
            <person name="Dock C."/>
            <person name="Antranikian G."/>
            <person name="Liebl W."/>
        </authorList>
    </citation>
    <scope>NUCLEOTIDE SEQUENCE [LARGE SCALE GENOMIC DNA]</scope>
    <source>
        <strain evidence="15">ATCC 700027 / DSM 9790 / JCM 10055 / NBRC 100828</strain>
    </source>
</reference>
<dbReference type="OrthoDB" id="43518at2157"/>
<dbReference type="InterPro" id="IPR047871">
    <property type="entry name" value="K_chnl_Slo-like"/>
</dbReference>
<dbReference type="Gene3D" id="1.10.287.70">
    <property type="match status" value="1"/>
</dbReference>
<dbReference type="Pfam" id="PF07885">
    <property type="entry name" value="Ion_trans_2"/>
    <property type="match status" value="1"/>
</dbReference>
<feature type="transmembrane region" description="Helical" evidence="12">
    <location>
        <begin position="21"/>
        <end position="39"/>
    </location>
</feature>
<evidence type="ECO:0000256" key="11">
    <source>
        <dbReference type="ARBA" id="ARBA00034430"/>
    </source>
</evidence>
<evidence type="ECO:0000256" key="4">
    <source>
        <dbReference type="ARBA" id="ARBA00022692"/>
    </source>
</evidence>
<dbReference type="eggNOG" id="arCOG01958">
    <property type="taxonomic scope" value="Archaea"/>
</dbReference>
<evidence type="ECO:0000256" key="8">
    <source>
        <dbReference type="ARBA" id="ARBA00023065"/>
    </source>
</evidence>
<feature type="transmembrane region" description="Helical" evidence="12">
    <location>
        <begin position="82"/>
        <end position="104"/>
    </location>
</feature>
<dbReference type="GO" id="GO:0005267">
    <property type="term" value="F:potassium channel activity"/>
    <property type="evidence" value="ECO:0007669"/>
    <property type="project" value="UniProtKB-KW"/>
</dbReference>
<keyword evidence="8" id="KW-0406">Ion transport</keyword>
<dbReference type="Proteomes" id="UP000000438">
    <property type="component" value="Chromosome"/>
</dbReference>
<dbReference type="InterPro" id="IPR003148">
    <property type="entry name" value="RCK_N"/>
</dbReference>
<keyword evidence="5" id="KW-0631">Potassium channel</keyword>
<dbReference type="SUPFAM" id="SSF51735">
    <property type="entry name" value="NAD(P)-binding Rossmann-fold domains"/>
    <property type="match status" value="1"/>
</dbReference>
<evidence type="ECO:0000256" key="3">
    <source>
        <dbReference type="ARBA" id="ARBA00022538"/>
    </source>
</evidence>
<dbReference type="InParanoid" id="Q6L2S2"/>
<dbReference type="PANTHER" id="PTHR10027">
    <property type="entry name" value="CALCIUM-ACTIVATED POTASSIUM CHANNEL ALPHA CHAIN"/>
    <property type="match status" value="1"/>
</dbReference>
<evidence type="ECO:0000259" key="13">
    <source>
        <dbReference type="PROSITE" id="PS51201"/>
    </source>
</evidence>